<comment type="caution">
    <text evidence="1">The sequence shown here is derived from an EMBL/GenBank/DDBJ whole genome shotgun (WGS) entry which is preliminary data.</text>
</comment>
<organism evidence="1 2">
    <name type="scientific">Methylobacterium planeticum</name>
    <dbReference type="NCBI Taxonomy" id="2615211"/>
    <lineage>
        <taxon>Bacteria</taxon>
        <taxon>Pseudomonadati</taxon>
        <taxon>Pseudomonadota</taxon>
        <taxon>Alphaproteobacteria</taxon>
        <taxon>Hyphomicrobiales</taxon>
        <taxon>Methylobacteriaceae</taxon>
        <taxon>Methylobacterium</taxon>
    </lineage>
</organism>
<dbReference type="Proteomes" id="UP000441523">
    <property type="component" value="Unassembled WGS sequence"/>
</dbReference>
<reference evidence="1 2" key="1">
    <citation type="submission" date="2019-09" db="EMBL/GenBank/DDBJ databases">
        <title>YIM 132548 draft genome.</title>
        <authorList>
            <person name="Jiang L."/>
        </authorList>
    </citation>
    <scope>NUCLEOTIDE SEQUENCE [LARGE SCALE GENOMIC DNA]</scope>
    <source>
        <strain evidence="1 2">YIM 132548</strain>
    </source>
</reference>
<name>A0A6N6MUS8_9HYPH</name>
<gene>
    <name evidence="1" type="ORF">F6X51_15055</name>
</gene>
<accession>A0A6N6MUS8</accession>
<dbReference type="RefSeq" id="WP_150964497.1">
    <property type="nucleotide sequence ID" value="NZ_VZZJ01000012.1"/>
</dbReference>
<sequence length="81" mass="9188">MSGYWLCDTQQGLFRIALMRFADTQRFIILYEDEPLGCCETPEAALNRLIRGETSQPSCGLDIRRLPLPTTLSDWVYATSA</sequence>
<dbReference type="EMBL" id="VZZJ01000012">
    <property type="protein sequence ID" value="KAB1072607.1"/>
    <property type="molecule type" value="Genomic_DNA"/>
</dbReference>
<evidence type="ECO:0000313" key="1">
    <source>
        <dbReference type="EMBL" id="KAB1072607.1"/>
    </source>
</evidence>
<keyword evidence="2" id="KW-1185">Reference proteome</keyword>
<evidence type="ECO:0000313" key="2">
    <source>
        <dbReference type="Proteomes" id="UP000441523"/>
    </source>
</evidence>
<proteinExistence type="predicted"/>
<protein>
    <submittedName>
        <fullName evidence="1">Uncharacterized protein</fullName>
    </submittedName>
</protein>
<dbReference type="AlphaFoldDB" id="A0A6N6MUS8"/>